<keyword evidence="3" id="KW-1185">Reference proteome</keyword>
<sequence length="280" mass="30707">MPQAGAEGQGSPLSGWGSWPAPPCLKPRPAAPHLLPACRRSRTPRRRRRSPESAANTQSGEAPASTGEAEQDAPEPRPPQDNAPRLPNNVRSSRVLGARFKSTLPSSRPRRFRVPGRFILPWAPTCSPQRPTESEIAPGLHPETPFGGLGRGGEVRATSKKRNVAADRRRRTGMGRRMVDAGRPPRTGLPVLPTFGCLPTSWGRLWGLAQWSTCGLLFDRPRRANLNAHGGEWRREGCPSARSAIRTTARSLPAPGHTKLLARRRRRQRRSAPCPPQRGH</sequence>
<evidence type="ECO:0000313" key="2">
    <source>
        <dbReference type="EMBL" id="SMB94897.1"/>
    </source>
</evidence>
<feature type="compositionally biased region" description="Basic residues" evidence="1">
    <location>
        <begin position="39"/>
        <end position="49"/>
    </location>
</feature>
<name>A0A1W1VNH2_9DEIO</name>
<protein>
    <submittedName>
        <fullName evidence="2">Uncharacterized protein</fullName>
    </submittedName>
</protein>
<dbReference type="AlphaFoldDB" id="A0A1W1VNH2"/>
<feature type="compositionally biased region" description="Pro residues" evidence="1">
    <location>
        <begin position="20"/>
        <end position="30"/>
    </location>
</feature>
<feature type="region of interest" description="Disordered" evidence="1">
    <location>
        <begin position="125"/>
        <end position="166"/>
    </location>
</feature>
<reference evidence="2 3" key="1">
    <citation type="submission" date="2017-04" db="EMBL/GenBank/DDBJ databases">
        <authorList>
            <person name="Afonso C.L."/>
            <person name="Miller P.J."/>
            <person name="Scott M.A."/>
            <person name="Spackman E."/>
            <person name="Goraichik I."/>
            <person name="Dimitrov K.M."/>
            <person name="Suarez D.L."/>
            <person name="Swayne D.E."/>
        </authorList>
    </citation>
    <scope>NUCLEOTIDE SEQUENCE [LARGE SCALE GENOMIC DNA]</scope>
    <source>
        <strain evidence="2 3">KR-140</strain>
    </source>
</reference>
<accession>A0A1W1VNH2</accession>
<organism evidence="2 3">
    <name type="scientific">Deinococcus hopiensis KR-140</name>
    <dbReference type="NCBI Taxonomy" id="695939"/>
    <lineage>
        <taxon>Bacteria</taxon>
        <taxon>Thermotogati</taxon>
        <taxon>Deinococcota</taxon>
        <taxon>Deinococci</taxon>
        <taxon>Deinococcales</taxon>
        <taxon>Deinococcaceae</taxon>
        <taxon>Deinococcus</taxon>
    </lineage>
</organism>
<dbReference type="Proteomes" id="UP000192582">
    <property type="component" value="Unassembled WGS sequence"/>
</dbReference>
<feature type="region of interest" description="Disordered" evidence="1">
    <location>
        <begin position="248"/>
        <end position="280"/>
    </location>
</feature>
<dbReference type="EMBL" id="FWWU01000009">
    <property type="protein sequence ID" value="SMB94897.1"/>
    <property type="molecule type" value="Genomic_DNA"/>
</dbReference>
<gene>
    <name evidence="2" type="ORF">SAMN00790413_02580</name>
</gene>
<feature type="region of interest" description="Disordered" evidence="1">
    <location>
        <begin position="1"/>
        <end position="111"/>
    </location>
</feature>
<feature type="compositionally biased region" description="Basic residues" evidence="1">
    <location>
        <begin position="260"/>
        <end position="270"/>
    </location>
</feature>
<proteinExistence type="predicted"/>
<evidence type="ECO:0000256" key="1">
    <source>
        <dbReference type="SAM" id="MobiDB-lite"/>
    </source>
</evidence>
<evidence type="ECO:0000313" key="3">
    <source>
        <dbReference type="Proteomes" id="UP000192582"/>
    </source>
</evidence>